<reference evidence="3" key="1">
    <citation type="journal article" date="2012" name="Proc. Natl. Acad. Sci. U.S.A.">
        <title>Genome sequence of the button mushroom Agaricus bisporus reveals mechanisms governing adaptation to a humic-rich ecological niche.</title>
        <authorList>
            <person name="Morin E."/>
            <person name="Kohler A."/>
            <person name="Baker A.R."/>
            <person name="Foulongne-Oriol M."/>
            <person name="Lombard V."/>
            <person name="Nagy L.G."/>
            <person name="Ohm R.A."/>
            <person name="Patyshakuliyeva A."/>
            <person name="Brun A."/>
            <person name="Aerts A.L."/>
            <person name="Bailey A.M."/>
            <person name="Billette C."/>
            <person name="Coutinho P.M."/>
            <person name="Deakin G."/>
            <person name="Doddapaneni H."/>
            <person name="Floudas D."/>
            <person name="Grimwood J."/>
            <person name="Hilden K."/>
            <person name="Kuees U."/>
            <person name="LaButti K.M."/>
            <person name="Lapidus A."/>
            <person name="Lindquist E.A."/>
            <person name="Lucas S.M."/>
            <person name="Murat C."/>
            <person name="Riley R.W."/>
            <person name="Salamov A.A."/>
            <person name="Schmutz J."/>
            <person name="Subramanian V."/>
            <person name="Woesten H.A.B."/>
            <person name="Xu J."/>
            <person name="Eastwood D.C."/>
            <person name="Foster G.D."/>
            <person name="Sonnenberg A.S."/>
            <person name="Cullen D."/>
            <person name="de Vries R.P."/>
            <person name="Lundell T."/>
            <person name="Hibbett D.S."/>
            <person name="Henrissat B."/>
            <person name="Burton K.S."/>
            <person name="Kerrigan R.W."/>
            <person name="Challen M.P."/>
            <person name="Grigoriev I.V."/>
            <person name="Martin F."/>
        </authorList>
    </citation>
    <scope>NUCLEOTIDE SEQUENCE [LARGE SCALE GENOMIC DNA]</scope>
    <source>
        <strain evidence="3">JB137-S8 / ATCC MYA-4627 / FGSC 10392</strain>
    </source>
</reference>
<dbReference type="AlphaFoldDB" id="K5VI29"/>
<feature type="compositionally biased region" description="Basic residues" evidence="1">
    <location>
        <begin position="72"/>
        <end position="82"/>
    </location>
</feature>
<dbReference type="EMBL" id="JH971750">
    <property type="protein sequence ID" value="EKM74004.1"/>
    <property type="molecule type" value="Genomic_DNA"/>
</dbReference>
<dbReference type="Proteomes" id="UP000008493">
    <property type="component" value="Unassembled WGS sequence"/>
</dbReference>
<proteinExistence type="predicted"/>
<name>K5VI29_AGABU</name>
<dbReference type="InParanoid" id="K5VI29"/>
<dbReference type="HOGENOM" id="CLU_1694981_0_0_1"/>
<protein>
    <submittedName>
        <fullName evidence="2">Uncharacterized protein</fullName>
    </submittedName>
</protein>
<feature type="region of interest" description="Disordered" evidence="1">
    <location>
        <begin position="1"/>
        <end position="95"/>
    </location>
</feature>
<dbReference type="PRINTS" id="PR00929">
    <property type="entry name" value="ATHOOK"/>
</dbReference>
<evidence type="ECO:0000313" key="3">
    <source>
        <dbReference type="Proteomes" id="UP000008493"/>
    </source>
</evidence>
<dbReference type="GeneID" id="18832765"/>
<evidence type="ECO:0000256" key="1">
    <source>
        <dbReference type="SAM" id="MobiDB-lite"/>
    </source>
</evidence>
<evidence type="ECO:0000313" key="2">
    <source>
        <dbReference type="EMBL" id="EKM74004.1"/>
    </source>
</evidence>
<dbReference type="KEGG" id="abp:AGABI1DRAFT95935"/>
<gene>
    <name evidence="2" type="ORF">AGABI1DRAFT_95935</name>
</gene>
<dbReference type="GO" id="GO:0003677">
    <property type="term" value="F:DNA binding"/>
    <property type="evidence" value="ECO:0007669"/>
    <property type="project" value="InterPro"/>
</dbReference>
<organism evidence="2 3">
    <name type="scientific">Agaricus bisporus var. burnettii (strain JB137-S8 / ATCC MYA-4627 / FGSC 10392)</name>
    <name type="common">White button mushroom</name>
    <dbReference type="NCBI Taxonomy" id="597362"/>
    <lineage>
        <taxon>Eukaryota</taxon>
        <taxon>Fungi</taxon>
        <taxon>Dikarya</taxon>
        <taxon>Basidiomycota</taxon>
        <taxon>Agaricomycotina</taxon>
        <taxon>Agaricomycetes</taxon>
        <taxon>Agaricomycetidae</taxon>
        <taxon>Agaricales</taxon>
        <taxon>Agaricineae</taxon>
        <taxon>Agaricaceae</taxon>
        <taxon>Agaricus</taxon>
    </lineage>
</organism>
<dbReference type="InterPro" id="IPR017956">
    <property type="entry name" value="AT_hook_DNA-bd_motif"/>
</dbReference>
<accession>K5VI29</accession>
<sequence>MSSNIVIGGENFNESQPRSHSLGLPQVLPASEPAPTSVPRRRGRPRVKPLIYGPSRKRGRPKKEASQEVSQKKPRKKARKHSPASQSVTITFGKFKLTEPRSQDVKKSAAPILKPQPCQKLVEPPRYIILKPLLVTQQSIPFITKLSLGQSWNDM</sequence>
<dbReference type="RefSeq" id="XP_007335357.1">
    <property type="nucleotide sequence ID" value="XM_007335295.1"/>
</dbReference>
<keyword evidence="3" id="KW-1185">Reference proteome</keyword>